<dbReference type="EMBL" id="OV696688">
    <property type="protein sequence ID" value="CAH1259400.1"/>
    <property type="molecule type" value="Genomic_DNA"/>
</dbReference>
<proteinExistence type="predicted"/>
<feature type="repeat" description="RCC1" evidence="3">
    <location>
        <begin position="382"/>
        <end position="434"/>
    </location>
</feature>
<evidence type="ECO:0000313" key="7">
    <source>
        <dbReference type="Proteomes" id="UP000838412"/>
    </source>
</evidence>
<organism evidence="6 7">
    <name type="scientific">Branchiostoma lanceolatum</name>
    <name type="common">Common lancelet</name>
    <name type="synonym">Amphioxus lanceolatum</name>
    <dbReference type="NCBI Taxonomy" id="7740"/>
    <lineage>
        <taxon>Eukaryota</taxon>
        <taxon>Metazoa</taxon>
        <taxon>Chordata</taxon>
        <taxon>Cephalochordata</taxon>
        <taxon>Leptocardii</taxon>
        <taxon>Amphioxiformes</taxon>
        <taxon>Branchiostomatidae</taxon>
        <taxon>Branchiostoma</taxon>
    </lineage>
</organism>
<feature type="region of interest" description="Disordered" evidence="4">
    <location>
        <begin position="112"/>
        <end position="164"/>
    </location>
</feature>
<feature type="repeat" description="RCC1" evidence="3">
    <location>
        <begin position="435"/>
        <end position="486"/>
    </location>
</feature>
<evidence type="ECO:0000256" key="1">
    <source>
        <dbReference type="ARBA" id="ARBA00022658"/>
    </source>
</evidence>
<feature type="repeat" description="RCC1" evidence="3">
    <location>
        <begin position="285"/>
        <end position="344"/>
    </location>
</feature>
<dbReference type="InterPro" id="IPR058923">
    <property type="entry name" value="RCC1-like_dom"/>
</dbReference>
<feature type="compositionally biased region" description="Pro residues" evidence="4">
    <location>
        <begin position="135"/>
        <end position="144"/>
    </location>
</feature>
<dbReference type="AlphaFoldDB" id="A0A8K0EPB0"/>
<evidence type="ECO:0000256" key="2">
    <source>
        <dbReference type="ARBA" id="ARBA00022737"/>
    </source>
</evidence>
<dbReference type="PRINTS" id="PR00633">
    <property type="entry name" value="RCCNDNSATION"/>
</dbReference>
<dbReference type="InterPro" id="IPR000408">
    <property type="entry name" value="Reg_chr_condens"/>
</dbReference>
<name>A0A8K0EPB0_BRALA</name>
<keyword evidence="7" id="KW-1185">Reference proteome</keyword>
<dbReference type="InterPro" id="IPR051553">
    <property type="entry name" value="Ran_GTPase-activating"/>
</dbReference>
<feature type="repeat" description="RCC1" evidence="3">
    <location>
        <begin position="191"/>
        <end position="244"/>
    </location>
</feature>
<dbReference type="PROSITE" id="PS50012">
    <property type="entry name" value="RCC1_3"/>
    <property type="match status" value="5"/>
</dbReference>
<keyword evidence="2" id="KW-0677">Repeat</keyword>
<evidence type="ECO:0000256" key="3">
    <source>
        <dbReference type="PROSITE-ProRule" id="PRU00235"/>
    </source>
</evidence>
<dbReference type="Gene3D" id="2.130.10.30">
    <property type="entry name" value="Regulator of chromosome condensation 1/beta-lactamase-inhibitor protein II"/>
    <property type="match status" value="1"/>
</dbReference>
<feature type="repeat" description="RCC1" evidence="3">
    <location>
        <begin position="145"/>
        <end position="190"/>
    </location>
</feature>
<gene>
    <name evidence="6" type="primary">RCC1</name>
    <name evidence="6" type="ORF">BLAG_LOCUS16721</name>
</gene>
<dbReference type="PANTHER" id="PTHR45982">
    <property type="entry name" value="REGULATOR OF CHROMOSOME CONDENSATION"/>
    <property type="match status" value="1"/>
</dbReference>
<protein>
    <submittedName>
        <fullName evidence="6">RCC1 protein</fullName>
    </submittedName>
</protein>
<sequence>MGVLKNMFTAVKMLTKEQKARLLSLWERGLMTTNRRHPYISALAEEAAEVGVSWHQTASFVKAQRVKTGLNRLDPEVAGLLVTAVQALGDLRVCRGTSLENTLEDIMAIMSPASRGPRQPWPAPSEQRPSLPSAECPPLPPRPTGQPMAFGPGQGDDDDRLLPTPVAFPTGTTIVDVAAGAMHSAFLTSAGEIWTAGCNDDGSLARVTSDEEDCQVVASTSPSPARVAAQVACGDSFTAVLDTLAGRRQGAAQHGPLLVEVTGLEAPARKISAGAQHLAVLTTDNRVFTLGCAGRGQLGSIRERLAEKKSSRELLMTPRPWSATAANFTDVVCGGYNTIAITSTDDVFGCGANHLCQLALSQRGVTQVAIGDYHGIALCYTGHVIAWGGGRDGALGVGRLIDTPLSRPQPVPGLPPNIRQAAAGPRVSFCRTSEGHVYSWGSGVCGQLGTGQEELEVPAPVPVKGLPGPAQNISAGGQHVLLLCDLRIPPG</sequence>
<dbReference type="SUPFAM" id="SSF50985">
    <property type="entry name" value="RCC1/BLIP-II"/>
    <property type="match status" value="1"/>
</dbReference>
<dbReference type="OrthoDB" id="10256179at2759"/>
<accession>A0A8K0EPB0</accession>
<evidence type="ECO:0000256" key="4">
    <source>
        <dbReference type="SAM" id="MobiDB-lite"/>
    </source>
</evidence>
<evidence type="ECO:0000259" key="5">
    <source>
        <dbReference type="Pfam" id="PF25390"/>
    </source>
</evidence>
<dbReference type="PANTHER" id="PTHR45982:SF1">
    <property type="entry name" value="REGULATOR OF CHROMOSOME CONDENSATION"/>
    <property type="match status" value="1"/>
</dbReference>
<dbReference type="InterPro" id="IPR009091">
    <property type="entry name" value="RCC1/BLIP-II"/>
</dbReference>
<reference evidence="6" key="1">
    <citation type="submission" date="2022-01" db="EMBL/GenBank/DDBJ databases">
        <authorList>
            <person name="Braso-Vives M."/>
        </authorList>
    </citation>
    <scope>NUCLEOTIDE SEQUENCE</scope>
</reference>
<evidence type="ECO:0000313" key="6">
    <source>
        <dbReference type="EMBL" id="CAH1259400.1"/>
    </source>
</evidence>
<feature type="domain" description="RCC1-like" evidence="5">
    <location>
        <begin position="153"/>
        <end position="481"/>
    </location>
</feature>
<keyword evidence="1" id="KW-0344">Guanine-nucleotide releasing factor</keyword>
<dbReference type="Pfam" id="PF25390">
    <property type="entry name" value="WD40_RLD"/>
    <property type="match status" value="1"/>
</dbReference>
<dbReference type="PROSITE" id="PS00626">
    <property type="entry name" value="RCC1_2"/>
    <property type="match status" value="2"/>
</dbReference>
<dbReference type="Proteomes" id="UP000838412">
    <property type="component" value="Chromosome 3"/>
</dbReference>